<dbReference type="AlphaFoldDB" id="E9GW35"/>
<accession>E9GW35</accession>
<keyword evidence="2" id="KW-1185">Reference proteome</keyword>
<dbReference type="InParanoid" id="E9GW35"/>
<protein>
    <submittedName>
        <fullName evidence="1">Uncharacterized protein</fullName>
    </submittedName>
</protein>
<gene>
    <name evidence="1" type="ORF">DAPPUDRAFT_249192</name>
</gene>
<organism evidence="1 2">
    <name type="scientific">Daphnia pulex</name>
    <name type="common">Water flea</name>
    <dbReference type="NCBI Taxonomy" id="6669"/>
    <lineage>
        <taxon>Eukaryota</taxon>
        <taxon>Metazoa</taxon>
        <taxon>Ecdysozoa</taxon>
        <taxon>Arthropoda</taxon>
        <taxon>Crustacea</taxon>
        <taxon>Branchiopoda</taxon>
        <taxon>Diplostraca</taxon>
        <taxon>Cladocera</taxon>
        <taxon>Anomopoda</taxon>
        <taxon>Daphniidae</taxon>
        <taxon>Daphnia</taxon>
    </lineage>
</organism>
<evidence type="ECO:0000313" key="1">
    <source>
        <dbReference type="EMBL" id="EFX76336.1"/>
    </source>
</evidence>
<dbReference type="EMBL" id="GL732569">
    <property type="protein sequence ID" value="EFX76336.1"/>
    <property type="molecule type" value="Genomic_DNA"/>
</dbReference>
<name>E9GW35_DAPPU</name>
<dbReference type="Proteomes" id="UP000000305">
    <property type="component" value="Unassembled WGS sequence"/>
</dbReference>
<sequence length="222" mass="25268">MSQPDRSGERRRRLAVSSLTPRCEDDCEDLRGAGGVLGGHWRRWRRALLGRSSSTPSSTADLGDFCAKFPQMEEVLQVYPKDTPLALFTSLLPEDLVNLPDQSGLRQRILNAVEMARQWINQSEQIHLVVEHPTDLCLIRWLVSRERCFIFHVIQLNPHSASSSRMFSFLTTLCVWDDPIDILGLMDRKQNQTKNTLENPLSTESLKPIQKLTVTLRASKSN</sequence>
<dbReference type="KEGG" id="dpx:DAPPUDRAFT_249192"/>
<evidence type="ECO:0000313" key="2">
    <source>
        <dbReference type="Proteomes" id="UP000000305"/>
    </source>
</evidence>
<reference evidence="1 2" key="1">
    <citation type="journal article" date="2011" name="Science">
        <title>The ecoresponsive genome of Daphnia pulex.</title>
        <authorList>
            <person name="Colbourne J.K."/>
            <person name="Pfrender M.E."/>
            <person name="Gilbert D."/>
            <person name="Thomas W.K."/>
            <person name="Tucker A."/>
            <person name="Oakley T.H."/>
            <person name="Tokishita S."/>
            <person name="Aerts A."/>
            <person name="Arnold G.J."/>
            <person name="Basu M.K."/>
            <person name="Bauer D.J."/>
            <person name="Caceres C.E."/>
            <person name="Carmel L."/>
            <person name="Casola C."/>
            <person name="Choi J.H."/>
            <person name="Detter J.C."/>
            <person name="Dong Q."/>
            <person name="Dusheyko S."/>
            <person name="Eads B.D."/>
            <person name="Frohlich T."/>
            <person name="Geiler-Samerotte K.A."/>
            <person name="Gerlach D."/>
            <person name="Hatcher P."/>
            <person name="Jogdeo S."/>
            <person name="Krijgsveld J."/>
            <person name="Kriventseva E.V."/>
            <person name="Kultz D."/>
            <person name="Laforsch C."/>
            <person name="Lindquist E."/>
            <person name="Lopez J."/>
            <person name="Manak J.R."/>
            <person name="Muller J."/>
            <person name="Pangilinan J."/>
            <person name="Patwardhan R.P."/>
            <person name="Pitluck S."/>
            <person name="Pritham E.J."/>
            <person name="Rechtsteiner A."/>
            <person name="Rho M."/>
            <person name="Rogozin I.B."/>
            <person name="Sakarya O."/>
            <person name="Salamov A."/>
            <person name="Schaack S."/>
            <person name="Shapiro H."/>
            <person name="Shiga Y."/>
            <person name="Skalitzky C."/>
            <person name="Smith Z."/>
            <person name="Souvorov A."/>
            <person name="Sung W."/>
            <person name="Tang Z."/>
            <person name="Tsuchiya D."/>
            <person name="Tu H."/>
            <person name="Vos H."/>
            <person name="Wang M."/>
            <person name="Wolf Y.I."/>
            <person name="Yamagata H."/>
            <person name="Yamada T."/>
            <person name="Ye Y."/>
            <person name="Shaw J.R."/>
            <person name="Andrews J."/>
            <person name="Crease T.J."/>
            <person name="Tang H."/>
            <person name="Lucas S.M."/>
            <person name="Robertson H.M."/>
            <person name="Bork P."/>
            <person name="Koonin E.V."/>
            <person name="Zdobnov E.M."/>
            <person name="Grigoriev I.V."/>
            <person name="Lynch M."/>
            <person name="Boore J.L."/>
        </authorList>
    </citation>
    <scope>NUCLEOTIDE SEQUENCE [LARGE SCALE GENOMIC DNA]</scope>
</reference>
<proteinExistence type="predicted"/>
<dbReference type="HOGENOM" id="CLU_1246494_0_0_1"/>